<name>A0A1X7RT50_ZYMT9</name>
<organism evidence="1 2">
    <name type="scientific">Zymoseptoria tritici (strain ST99CH_3D7)</name>
    <dbReference type="NCBI Taxonomy" id="1276538"/>
    <lineage>
        <taxon>Eukaryota</taxon>
        <taxon>Fungi</taxon>
        <taxon>Dikarya</taxon>
        <taxon>Ascomycota</taxon>
        <taxon>Pezizomycotina</taxon>
        <taxon>Dothideomycetes</taxon>
        <taxon>Dothideomycetidae</taxon>
        <taxon>Mycosphaerellales</taxon>
        <taxon>Mycosphaerellaceae</taxon>
        <taxon>Zymoseptoria</taxon>
    </lineage>
</organism>
<proteinExistence type="predicted"/>
<accession>A0A1X7RT50</accession>
<protein>
    <submittedName>
        <fullName evidence="1">Uncharacterized protein</fullName>
    </submittedName>
</protein>
<dbReference type="AlphaFoldDB" id="A0A1X7RT50"/>
<keyword evidence="2" id="KW-1185">Reference proteome</keyword>
<dbReference type="Proteomes" id="UP000215127">
    <property type="component" value="Chromosome 5"/>
</dbReference>
<evidence type="ECO:0000313" key="1">
    <source>
        <dbReference type="EMBL" id="SMQ50578.1"/>
    </source>
</evidence>
<evidence type="ECO:0000313" key="2">
    <source>
        <dbReference type="Proteomes" id="UP000215127"/>
    </source>
</evidence>
<reference evidence="1 2" key="1">
    <citation type="submission" date="2016-06" db="EMBL/GenBank/DDBJ databases">
        <authorList>
            <person name="Kjaerup R.B."/>
            <person name="Dalgaard T.S."/>
            <person name="Juul-Madsen H.R."/>
        </authorList>
    </citation>
    <scope>NUCLEOTIDE SEQUENCE [LARGE SCALE GENOMIC DNA]</scope>
</reference>
<sequence length="75" mass="8017">MGSLHSRDISKNLRRDAVHRAVGAEQKARTGSAAIINAPSEAASTKHSSDRAVMIDARNICCALEVAVKSTRRMA</sequence>
<dbReference type="EMBL" id="LT853696">
    <property type="protein sequence ID" value="SMQ50578.1"/>
    <property type="molecule type" value="Genomic_DNA"/>
</dbReference>
<gene>
    <name evidence="1" type="ORF">ZT3D7_G5731</name>
</gene>